<reference evidence="4 6" key="1">
    <citation type="journal article" date="2018" name="MBio">
        <title>Comparative Genomics Reveals the Core Gene Toolbox for the Fungus-Insect Symbiosis.</title>
        <authorList>
            <person name="Wang Y."/>
            <person name="Stata M."/>
            <person name="Wang W."/>
            <person name="Stajich J.E."/>
            <person name="White M.M."/>
            <person name="Moncalvo J.M."/>
        </authorList>
    </citation>
    <scope>NUCLEOTIDE SEQUENCE [LARGE SCALE GENOMIC DNA]</scope>
    <source>
        <strain evidence="4 6">AUS-77-4</strain>
    </source>
</reference>
<dbReference type="PROSITE" id="PS50082">
    <property type="entry name" value="WD_REPEATS_2"/>
    <property type="match status" value="6"/>
</dbReference>
<dbReference type="EMBL" id="MBFT01000491">
    <property type="protein sequence ID" value="PVU90278.1"/>
    <property type="molecule type" value="Genomic_DNA"/>
</dbReference>
<feature type="repeat" description="WD" evidence="3">
    <location>
        <begin position="347"/>
        <end position="386"/>
    </location>
</feature>
<proteinExistence type="predicted"/>
<dbReference type="SUPFAM" id="SSF50978">
    <property type="entry name" value="WD40 repeat-like"/>
    <property type="match status" value="1"/>
</dbReference>
<evidence type="ECO:0000313" key="5">
    <source>
        <dbReference type="EMBL" id="PVV00127.1"/>
    </source>
</evidence>
<dbReference type="EMBL" id="MBFT01000006">
    <property type="protein sequence ID" value="PVV00127.1"/>
    <property type="molecule type" value="Genomic_DNA"/>
</dbReference>
<dbReference type="STRING" id="61424.A0A2T9YD61"/>
<feature type="repeat" description="WD" evidence="3">
    <location>
        <begin position="387"/>
        <end position="426"/>
    </location>
</feature>
<dbReference type="OrthoDB" id="19711at2759"/>
<dbReference type="InterPro" id="IPR036322">
    <property type="entry name" value="WD40_repeat_dom_sf"/>
</dbReference>
<feature type="repeat" description="WD" evidence="3">
    <location>
        <begin position="467"/>
        <end position="506"/>
    </location>
</feature>
<dbReference type="Proteomes" id="UP000245699">
    <property type="component" value="Unassembled WGS sequence"/>
</dbReference>
<dbReference type="PROSITE" id="PS50294">
    <property type="entry name" value="WD_REPEATS_REGION"/>
    <property type="match status" value="6"/>
</dbReference>
<keyword evidence="6" id="KW-1185">Reference proteome</keyword>
<gene>
    <name evidence="5" type="ORF">BB559_000110</name>
    <name evidence="4" type="ORF">BB559_004704</name>
</gene>
<evidence type="ECO:0000313" key="4">
    <source>
        <dbReference type="EMBL" id="PVU90278.1"/>
    </source>
</evidence>
<dbReference type="Gene3D" id="2.130.10.10">
    <property type="entry name" value="YVTN repeat-like/Quinoprotein amine dehydrogenase"/>
    <property type="match status" value="2"/>
</dbReference>
<keyword evidence="2" id="KW-0677">Repeat</keyword>
<dbReference type="Pfam" id="PF00400">
    <property type="entry name" value="WD40"/>
    <property type="match status" value="6"/>
</dbReference>
<evidence type="ECO:0000256" key="2">
    <source>
        <dbReference type="ARBA" id="ARBA00022737"/>
    </source>
</evidence>
<feature type="repeat" description="WD" evidence="3">
    <location>
        <begin position="307"/>
        <end position="340"/>
    </location>
</feature>
<sequence length="591" mass="67473">MEENRCCKKKLSDIDMDDTEIDTNTEMNSKDIEMLDSSVTQNAVLVDDYLENPSSEGVGYDFFHWNNSLSKTFELKNYISKTGVADERTRHDSFLNFDCKDENHSSSYTKALVTKPKKEIAIELMLVNREWNLFIKSNGLWKQLFFKNKEWVTKEIELCSKPKEVYNDPNSIRNSEFVSLLENKQSNEKKVGQKFFKKGNSILIPKKVIRRLNEIATNIQVKRASQSYQTPFFLTPPNKQITPEKLYTKDVYYINNESLDKRIEGKINNGINNQIKVIQTPNWGNLYKSFYKLENRWKKGTAKLCTLIGHQDSIYCLQFDKDKIITGSRDKTIKIWDTKSLICNKVLAGHSASVLCLKYRDNILASGSSDTTIILWNLAEERKLFQLYGHSAGVLDVTINDDYIISCSKDCSIKVWDRNTGSLINTLYGHTGPVNALSLVENTLVSASGDSSIRVWDLSTFSCTKVLRGHLRGLACIQFDGKRIVSGSNDRTIKVWDIQTGKCIQTLVGHTDLVRTLYYQGGSRAVSGSYDQTVKVWDLESGSILLDFKDPHTSWVFDVQSSMGRIISTTQDQKINIWDFGEDLGLENYIN</sequence>
<dbReference type="PANTHER" id="PTHR19848:SF8">
    <property type="entry name" value="F-BOX AND WD REPEAT DOMAIN CONTAINING 7"/>
    <property type="match status" value="1"/>
</dbReference>
<dbReference type="InterPro" id="IPR019775">
    <property type="entry name" value="WD40_repeat_CS"/>
</dbReference>
<dbReference type="InterPro" id="IPR001680">
    <property type="entry name" value="WD40_rpt"/>
</dbReference>
<evidence type="ECO:0000313" key="6">
    <source>
        <dbReference type="Proteomes" id="UP000245699"/>
    </source>
</evidence>
<dbReference type="InterPro" id="IPR020472">
    <property type="entry name" value="WD40_PAC1"/>
</dbReference>
<keyword evidence="1 3" id="KW-0853">WD repeat</keyword>
<dbReference type="AlphaFoldDB" id="A0A2T9YD61"/>
<protein>
    <submittedName>
        <fullName evidence="4">Uncharacterized protein</fullName>
    </submittedName>
</protein>
<dbReference type="InterPro" id="IPR015943">
    <property type="entry name" value="WD40/YVTN_repeat-like_dom_sf"/>
</dbReference>
<name>A0A2T9YD61_9FUNG</name>
<dbReference type="CDD" id="cd00200">
    <property type="entry name" value="WD40"/>
    <property type="match status" value="1"/>
</dbReference>
<comment type="caution">
    <text evidence="4">The sequence shown here is derived from an EMBL/GenBank/DDBJ whole genome shotgun (WGS) entry which is preliminary data.</text>
</comment>
<feature type="repeat" description="WD" evidence="3">
    <location>
        <begin position="507"/>
        <end position="547"/>
    </location>
</feature>
<accession>A0A2T9YD61</accession>
<organism evidence="4 6">
    <name type="scientific">Furculomyces boomerangus</name>
    <dbReference type="NCBI Taxonomy" id="61424"/>
    <lineage>
        <taxon>Eukaryota</taxon>
        <taxon>Fungi</taxon>
        <taxon>Fungi incertae sedis</taxon>
        <taxon>Zoopagomycota</taxon>
        <taxon>Kickxellomycotina</taxon>
        <taxon>Harpellomycetes</taxon>
        <taxon>Harpellales</taxon>
        <taxon>Harpellaceae</taxon>
        <taxon>Furculomyces</taxon>
    </lineage>
</organism>
<evidence type="ECO:0000256" key="3">
    <source>
        <dbReference type="PROSITE-ProRule" id="PRU00221"/>
    </source>
</evidence>
<dbReference type="PRINTS" id="PR00320">
    <property type="entry name" value="GPROTEINBRPT"/>
</dbReference>
<dbReference type="SMART" id="SM00320">
    <property type="entry name" value="WD40"/>
    <property type="match status" value="7"/>
</dbReference>
<dbReference type="PROSITE" id="PS00678">
    <property type="entry name" value="WD_REPEATS_1"/>
    <property type="match status" value="5"/>
</dbReference>
<evidence type="ECO:0000256" key="1">
    <source>
        <dbReference type="ARBA" id="ARBA00022574"/>
    </source>
</evidence>
<feature type="repeat" description="WD" evidence="3">
    <location>
        <begin position="427"/>
        <end position="466"/>
    </location>
</feature>
<dbReference type="PANTHER" id="PTHR19848">
    <property type="entry name" value="WD40 REPEAT PROTEIN"/>
    <property type="match status" value="1"/>
</dbReference>